<feature type="region of interest" description="Disordered" evidence="1">
    <location>
        <begin position="81"/>
        <end position="106"/>
    </location>
</feature>
<evidence type="ECO:0000313" key="2">
    <source>
        <dbReference type="EMBL" id="QHX43356.1"/>
    </source>
</evidence>
<dbReference type="AlphaFoldDB" id="A0A6P1Y0K7"/>
<sequence>MRAQNIAAAWNHRHPWRFCSVSLLKIDGVDTSSTNVHPYTFVDGEFLQCKNIAAARNHGHPVRSDTLMIFRSGTDAASLNRSDVSALTETRRQKRTRKYAFGSATQ</sequence>
<name>A0A6P1Y0K7_9SPIR</name>
<reference evidence="2 3" key="1">
    <citation type="submission" date="2020-01" db="EMBL/GenBank/DDBJ databases">
        <title>Complete genome sequence of a human oral phylogroup 1 Treponema sp. strain ATCC 700766, originally isolated from periodontitis dental plaque.</title>
        <authorList>
            <person name="Chan Y."/>
            <person name="Huo Y.-B."/>
            <person name="Yu X.-L."/>
            <person name="Zeng H."/>
            <person name="Leung W.-K."/>
            <person name="Watt R.M."/>
        </authorList>
    </citation>
    <scope>NUCLEOTIDE SEQUENCE [LARGE SCALE GENOMIC DNA]</scope>
    <source>
        <strain evidence="2 3">OMZ 804</strain>
    </source>
</reference>
<organism evidence="2 3">
    <name type="scientific">Treponema vincentii</name>
    <dbReference type="NCBI Taxonomy" id="69710"/>
    <lineage>
        <taxon>Bacteria</taxon>
        <taxon>Pseudomonadati</taxon>
        <taxon>Spirochaetota</taxon>
        <taxon>Spirochaetia</taxon>
        <taxon>Spirochaetales</taxon>
        <taxon>Treponemataceae</taxon>
        <taxon>Treponema</taxon>
    </lineage>
</organism>
<evidence type="ECO:0000313" key="3">
    <source>
        <dbReference type="Proteomes" id="UP000464374"/>
    </source>
</evidence>
<dbReference type="RefSeq" id="WP_162663682.1">
    <property type="nucleotide sequence ID" value="NZ_CP048020.1"/>
</dbReference>
<accession>A0A6P1Y0K7</accession>
<protein>
    <submittedName>
        <fullName evidence="2">Uncharacterized protein</fullName>
    </submittedName>
</protein>
<proteinExistence type="predicted"/>
<evidence type="ECO:0000256" key="1">
    <source>
        <dbReference type="SAM" id="MobiDB-lite"/>
    </source>
</evidence>
<gene>
    <name evidence="2" type="ORF">GWP43_07730</name>
</gene>
<dbReference type="Proteomes" id="UP000464374">
    <property type="component" value="Chromosome"/>
</dbReference>
<dbReference type="KEGG" id="trz:GWP43_07730"/>
<dbReference type="EMBL" id="CP048020">
    <property type="protein sequence ID" value="QHX43356.1"/>
    <property type="molecule type" value="Genomic_DNA"/>
</dbReference>